<dbReference type="RefSeq" id="WP_069441447.1">
    <property type="nucleotide sequence ID" value="NZ_LPWF01000023.1"/>
</dbReference>
<dbReference type="Pfam" id="PF03734">
    <property type="entry name" value="YkuD"/>
    <property type="match status" value="1"/>
</dbReference>
<dbReference type="PANTHER" id="PTHR41533:SF1">
    <property type="entry name" value="L,D-TRANSPEPTIDASE YCBB-RELATED"/>
    <property type="match status" value="1"/>
</dbReference>
<dbReference type="InterPro" id="IPR036365">
    <property type="entry name" value="PGBD-like_sf"/>
</dbReference>
<gene>
    <name evidence="9" type="ORF">AUC69_10010</name>
</gene>
<dbReference type="Gene3D" id="1.10.101.10">
    <property type="entry name" value="PGBD-like superfamily/PGBD"/>
    <property type="match status" value="1"/>
</dbReference>
<dbReference type="GO" id="GO:0008360">
    <property type="term" value="P:regulation of cell shape"/>
    <property type="evidence" value="ECO:0007669"/>
    <property type="project" value="UniProtKB-UniRule"/>
</dbReference>
<evidence type="ECO:0000313" key="10">
    <source>
        <dbReference type="Proteomes" id="UP000094472"/>
    </source>
</evidence>
<keyword evidence="10" id="KW-1185">Reference proteome</keyword>
<dbReference type="UniPathway" id="UPA00219"/>
<feature type="active site" description="Nucleophile" evidence="7">
    <location>
        <position position="358"/>
    </location>
</feature>
<dbReference type="GO" id="GO:0071555">
    <property type="term" value="P:cell wall organization"/>
    <property type="evidence" value="ECO:0007669"/>
    <property type="project" value="UniProtKB-UniRule"/>
</dbReference>
<organism evidence="9 10">
    <name type="scientific">Methyloceanibacter superfactus</name>
    <dbReference type="NCBI Taxonomy" id="1774969"/>
    <lineage>
        <taxon>Bacteria</taxon>
        <taxon>Pseudomonadati</taxon>
        <taxon>Pseudomonadota</taxon>
        <taxon>Alphaproteobacteria</taxon>
        <taxon>Hyphomicrobiales</taxon>
        <taxon>Hyphomicrobiaceae</taxon>
        <taxon>Methyloceanibacter</taxon>
    </lineage>
</organism>
<accession>A0A1E3VXG1</accession>
<dbReference type="InterPro" id="IPR038063">
    <property type="entry name" value="Transpep_catalytic_dom"/>
</dbReference>
<evidence type="ECO:0000256" key="4">
    <source>
        <dbReference type="ARBA" id="ARBA00022960"/>
    </source>
</evidence>
<dbReference type="GO" id="GO:0009252">
    <property type="term" value="P:peptidoglycan biosynthetic process"/>
    <property type="evidence" value="ECO:0007669"/>
    <property type="project" value="UniProtKB-UniPathway"/>
</dbReference>
<dbReference type="InterPro" id="IPR036366">
    <property type="entry name" value="PGBDSf"/>
</dbReference>
<protein>
    <recommendedName>
        <fullName evidence="8">L,D-TPase catalytic domain-containing protein</fullName>
    </recommendedName>
</protein>
<comment type="similarity">
    <text evidence="2">Belongs to the YkuD family.</text>
</comment>
<comment type="pathway">
    <text evidence="1 7">Cell wall biogenesis; peptidoglycan biosynthesis.</text>
</comment>
<keyword evidence="3" id="KW-0808">Transferase</keyword>
<sequence>MPIARFLPRRLTSPLFLSGLALAGAAFLALAPAGVLRADPLNPYSVFTDSGPVTQEDKDRRQAQRQALYDRLSPQYRMDVPFVSEAAISGLQQAIQRYQQIVAAGGWPRVPETVTLRPGDAGSEIVAIRKHLIIEGDLRPDRARAQDFDAEFRDGLTRFQIRNGLRVSGFVDRRTLKALNVPATERLQQLKTNVPRIQELMKINKAPRYVIVNVPAFTAQGVAKGQLQIDSAVVVGKPSRATPQVSAKIVEVNFFPVWSVPESIARKDLIPAIRKNMSYFYDNRFNVSRSWGSPPLDPAQVDWASPQVVSYKFRQDPGPQNALGLVRINMPNKHAVYMHDTPLKRLFSQSQRAFSSGCVRVESVFELVAWLLSDQGWDLSKVEAQIASGQKKNVKLKRAVPVHFVYLTAFANGSGVAQFRPDIYGRDAGDDGFDDGPDAVVISESRAVTP</sequence>
<dbReference type="GO" id="GO:0004180">
    <property type="term" value="F:carboxypeptidase activity"/>
    <property type="evidence" value="ECO:0007669"/>
    <property type="project" value="UniProtKB-ARBA"/>
</dbReference>
<dbReference type="InterPro" id="IPR002477">
    <property type="entry name" value="Peptidoglycan-bd-like"/>
</dbReference>
<evidence type="ECO:0000256" key="3">
    <source>
        <dbReference type="ARBA" id="ARBA00022679"/>
    </source>
</evidence>
<keyword evidence="4 7" id="KW-0133">Cell shape</keyword>
<dbReference type="Proteomes" id="UP000094472">
    <property type="component" value="Unassembled WGS sequence"/>
</dbReference>
<dbReference type="InterPro" id="IPR052905">
    <property type="entry name" value="LD-transpeptidase_YkuD-like"/>
</dbReference>
<dbReference type="STRING" id="1774969.AUC69_10010"/>
<dbReference type="EMBL" id="LPWF01000023">
    <property type="protein sequence ID" value="ODR98228.1"/>
    <property type="molecule type" value="Genomic_DNA"/>
</dbReference>
<keyword evidence="6 7" id="KW-0961">Cell wall biogenesis/degradation</keyword>
<proteinExistence type="inferred from homology"/>
<feature type="active site" description="Proton donor/acceptor" evidence="7">
    <location>
        <position position="339"/>
    </location>
</feature>
<dbReference type="PANTHER" id="PTHR41533">
    <property type="entry name" value="L,D-TRANSPEPTIDASE HI_1667-RELATED"/>
    <property type="match status" value="1"/>
</dbReference>
<dbReference type="SUPFAM" id="SSF141523">
    <property type="entry name" value="L,D-transpeptidase catalytic domain-like"/>
    <property type="match status" value="1"/>
</dbReference>
<dbReference type="AlphaFoldDB" id="A0A1E3VXG1"/>
<dbReference type="SUPFAM" id="SSF47090">
    <property type="entry name" value="PGBD-like"/>
    <property type="match status" value="1"/>
</dbReference>
<evidence type="ECO:0000256" key="1">
    <source>
        <dbReference type="ARBA" id="ARBA00004752"/>
    </source>
</evidence>
<comment type="caution">
    <text evidence="9">The sequence shown here is derived from an EMBL/GenBank/DDBJ whole genome shotgun (WGS) entry which is preliminary data.</text>
</comment>
<dbReference type="InterPro" id="IPR005490">
    <property type="entry name" value="LD_TPept_cat_dom"/>
</dbReference>
<evidence type="ECO:0000313" key="9">
    <source>
        <dbReference type="EMBL" id="ODR98228.1"/>
    </source>
</evidence>
<keyword evidence="5 7" id="KW-0573">Peptidoglycan synthesis</keyword>
<name>A0A1E3VXG1_9HYPH</name>
<dbReference type="CDD" id="cd16913">
    <property type="entry name" value="YkuD_like"/>
    <property type="match status" value="1"/>
</dbReference>
<dbReference type="OrthoDB" id="9778545at2"/>
<evidence type="ECO:0000256" key="5">
    <source>
        <dbReference type="ARBA" id="ARBA00022984"/>
    </source>
</evidence>
<reference evidence="9 10" key="1">
    <citation type="journal article" date="2016" name="Environ. Microbiol.">
        <title>New Methyloceanibacter diversity from North Sea sediments includes methanotroph containing solely the soluble methane monooxygenase.</title>
        <authorList>
            <person name="Vekeman B."/>
            <person name="Kerckhof F.M."/>
            <person name="Cremers G."/>
            <person name="de Vos P."/>
            <person name="Vandamme P."/>
            <person name="Boon N."/>
            <person name="Op den Camp H.J."/>
            <person name="Heylen K."/>
        </authorList>
    </citation>
    <scope>NUCLEOTIDE SEQUENCE [LARGE SCALE GENOMIC DNA]</scope>
    <source>
        <strain evidence="9 10">R-67175</strain>
    </source>
</reference>
<evidence type="ECO:0000256" key="2">
    <source>
        <dbReference type="ARBA" id="ARBA00005992"/>
    </source>
</evidence>
<dbReference type="Gene3D" id="2.40.440.10">
    <property type="entry name" value="L,D-transpeptidase catalytic domain-like"/>
    <property type="match status" value="1"/>
</dbReference>
<evidence type="ECO:0000256" key="6">
    <source>
        <dbReference type="ARBA" id="ARBA00023316"/>
    </source>
</evidence>
<dbReference type="Pfam" id="PF01471">
    <property type="entry name" value="PG_binding_1"/>
    <property type="match status" value="1"/>
</dbReference>
<evidence type="ECO:0000259" key="8">
    <source>
        <dbReference type="PROSITE" id="PS52029"/>
    </source>
</evidence>
<dbReference type="PROSITE" id="PS52029">
    <property type="entry name" value="LD_TPASE"/>
    <property type="match status" value="1"/>
</dbReference>
<evidence type="ECO:0000256" key="7">
    <source>
        <dbReference type="PROSITE-ProRule" id="PRU01373"/>
    </source>
</evidence>
<dbReference type="GO" id="GO:0016740">
    <property type="term" value="F:transferase activity"/>
    <property type="evidence" value="ECO:0007669"/>
    <property type="project" value="UniProtKB-KW"/>
</dbReference>
<feature type="domain" description="L,D-TPase catalytic" evidence="8">
    <location>
        <begin position="208"/>
        <end position="382"/>
    </location>
</feature>